<comment type="subcellular location">
    <subcellularLocation>
        <location evidence="1">Nucleus</location>
    </subcellularLocation>
</comment>
<dbReference type="GO" id="GO:0000014">
    <property type="term" value="F:single-stranded DNA endodeoxyribonuclease activity"/>
    <property type="evidence" value="ECO:0007669"/>
    <property type="project" value="TreeGrafter"/>
</dbReference>
<keyword evidence="7" id="KW-0238">DNA-binding</keyword>
<evidence type="ECO:0000256" key="4">
    <source>
        <dbReference type="ARBA" id="ARBA00022759"/>
    </source>
</evidence>
<dbReference type="EMBL" id="JAKMXF010000033">
    <property type="protein sequence ID" value="KAI6660490.1"/>
    <property type="molecule type" value="Genomic_DNA"/>
</dbReference>
<keyword evidence="6" id="KW-0378">Hydrolase</keyword>
<evidence type="ECO:0000256" key="7">
    <source>
        <dbReference type="ARBA" id="ARBA00023125"/>
    </source>
</evidence>
<comment type="similarity">
    <text evidence="2">Belongs to the XPF family.</text>
</comment>
<evidence type="ECO:0000256" key="5">
    <source>
        <dbReference type="ARBA" id="ARBA00022763"/>
    </source>
</evidence>
<organism evidence="12 13">
    <name type="scientific">Oopsacas minuta</name>
    <dbReference type="NCBI Taxonomy" id="111878"/>
    <lineage>
        <taxon>Eukaryota</taxon>
        <taxon>Metazoa</taxon>
        <taxon>Porifera</taxon>
        <taxon>Hexactinellida</taxon>
        <taxon>Hexasterophora</taxon>
        <taxon>Lyssacinosida</taxon>
        <taxon>Leucopsacidae</taxon>
        <taxon>Oopsacas</taxon>
    </lineage>
</organism>
<keyword evidence="8" id="KW-0234">DNA repair</keyword>
<evidence type="ECO:0000256" key="9">
    <source>
        <dbReference type="ARBA" id="ARBA00023242"/>
    </source>
</evidence>
<reference evidence="12 13" key="1">
    <citation type="journal article" date="2023" name="BMC Biol.">
        <title>The compact genome of the sponge Oopsacas minuta (Hexactinellida) is lacking key metazoan core genes.</title>
        <authorList>
            <person name="Santini S."/>
            <person name="Schenkelaars Q."/>
            <person name="Jourda C."/>
            <person name="Duchesne M."/>
            <person name="Belahbib H."/>
            <person name="Rocher C."/>
            <person name="Selva M."/>
            <person name="Riesgo A."/>
            <person name="Vervoort M."/>
            <person name="Leys S.P."/>
            <person name="Kodjabachian L."/>
            <person name="Le Bivic A."/>
            <person name="Borchiellini C."/>
            <person name="Claverie J.M."/>
            <person name="Renard E."/>
        </authorList>
    </citation>
    <scope>NUCLEOTIDE SEQUENCE [LARGE SCALE GENOMIC DNA]</scope>
    <source>
        <strain evidence="12">SPO-2</strain>
    </source>
</reference>
<dbReference type="GO" id="GO:1901255">
    <property type="term" value="P:nucleotide-excision repair involved in interstrand cross-link repair"/>
    <property type="evidence" value="ECO:0007669"/>
    <property type="project" value="TreeGrafter"/>
</dbReference>
<dbReference type="SMART" id="SM00891">
    <property type="entry name" value="ERCC4"/>
    <property type="match status" value="1"/>
</dbReference>
<name>A0AAV7KIF2_9METZ</name>
<evidence type="ECO:0000256" key="8">
    <source>
        <dbReference type="ARBA" id="ARBA00023204"/>
    </source>
</evidence>
<dbReference type="PANTHER" id="PTHR10150:SF0">
    <property type="entry name" value="DNA REPAIR ENDONUCLEASE XPF"/>
    <property type="match status" value="1"/>
</dbReference>
<dbReference type="GO" id="GO:0003697">
    <property type="term" value="F:single-stranded DNA binding"/>
    <property type="evidence" value="ECO:0007669"/>
    <property type="project" value="TreeGrafter"/>
</dbReference>
<dbReference type="SUPFAM" id="SSF52980">
    <property type="entry name" value="Restriction endonuclease-like"/>
    <property type="match status" value="1"/>
</dbReference>
<dbReference type="AlphaFoldDB" id="A0AAV7KIF2"/>
<dbReference type="Pfam" id="PF02732">
    <property type="entry name" value="ERCC4"/>
    <property type="match status" value="1"/>
</dbReference>
<evidence type="ECO:0000256" key="1">
    <source>
        <dbReference type="ARBA" id="ARBA00004123"/>
    </source>
</evidence>
<protein>
    <recommendedName>
        <fullName evidence="10">DNA repair endonuclease XPF</fullName>
    </recommendedName>
</protein>
<dbReference type="Proteomes" id="UP001165289">
    <property type="component" value="Unassembled WGS sequence"/>
</dbReference>
<evidence type="ECO:0000256" key="2">
    <source>
        <dbReference type="ARBA" id="ARBA00010015"/>
    </source>
</evidence>
<dbReference type="PANTHER" id="PTHR10150">
    <property type="entry name" value="DNA REPAIR ENDONUCLEASE XPF"/>
    <property type="match status" value="1"/>
</dbReference>
<accession>A0AAV7KIF2</accession>
<evidence type="ECO:0000313" key="12">
    <source>
        <dbReference type="EMBL" id="KAI6660490.1"/>
    </source>
</evidence>
<gene>
    <name evidence="12" type="ORF">LOD99_14074</name>
</gene>
<evidence type="ECO:0000259" key="11">
    <source>
        <dbReference type="SMART" id="SM00891"/>
    </source>
</evidence>
<dbReference type="GO" id="GO:0000110">
    <property type="term" value="C:nucleotide-excision repair factor 1 complex"/>
    <property type="evidence" value="ECO:0007669"/>
    <property type="project" value="TreeGrafter"/>
</dbReference>
<dbReference type="FunFam" id="3.40.50.10130:FF:000002">
    <property type="entry name" value="DNA repair endonuclease XPF"/>
    <property type="match status" value="1"/>
</dbReference>
<sequence length="846" mass="96758">MDYERQIVLDTLEGSSLIILARGLGVHRCMLSLLKLHCEPSGLVLVLNTYPTEEYYFIEMLQRDYVTMVPRSVTGEFLAKDRQALYLKGGVLFISSQILVMDILRKCCPTDKISGIMVYHADKITEQTIEAFILRLYRERNKTGFIHGLSDCSDSFVGELYQVDHVMKCLFARHLHLWPRFHATVKDILDRVKPDVREIHVRLSVHMEQIQFSLVDLIKLTLEQLEKKVPSISSFDKTQLTVESCLLLNFAQSIRLQLDSVWTQVGQKAKSLIEDLTTLRRLLFSLLQHDCVTFWSLLKQIKSEVDSTTIHQSCRHEWLFMEPADTLISAARDRVYGGEPHFSKDTVTLSELELENNPKWSVLADIISVASGEQHPESAPILVVVDDTQTANYLEYYLEGEGRERLLDLYHDMVNTINQTDEHINRRFYNSRKHYVPPEKRPKLSHPVKTLEQCFSKSAATEDNDSPSSPGISTPCVKLVTQHNLLYPHQAAQLLEQTRPHTVVLYHPDLSWVRQLECYQAIHPDIQLTVHFMMYKDSIEEQRFLSSLRREKEAFECLVKQKSLMVIPEDREGKDPSCTYLSRDPSGPIPEMFTHLCGGRKDETERRIIVDVREFKSILPALIHKRGINIEPVTLEVGDYILSPDMCVERKAVADLIQSLNSGRLYNQCTAMCRYYSKPILLIEAKEGEYLCLDKNIQGTSQDIAGKLVLLTLHFPKLRIAWCENPLMAAELIDKLKKQKPEPSTETALGMGCDLDLFTGDKYLGGAGVEDFLLKLPGVKFRNYRSILREIESLSHLASLSQHKIISIIGEEDGTALWTFLHKDARFVSVEGKGQSTLSLHTDVRN</sequence>
<dbReference type="GO" id="GO:0000724">
    <property type="term" value="P:double-strand break repair via homologous recombination"/>
    <property type="evidence" value="ECO:0007669"/>
    <property type="project" value="TreeGrafter"/>
</dbReference>
<keyword evidence="5" id="KW-0227">DNA damage</keyword>
<dbReference type="SUPFAM" id="SSF47781">
    <property type="entry name" value="RuvA domain 2-like"/>
    <property type="match status" value="1"/>
</dbReference>
<evidence type="ECO:0000256" key="3">
    <source>
        <dbReference type="ARBA" id="ARBA00022722"/>
    </source>
</evidence>
<keyword evidence="3" id="KW-0540">Nuclease</keyword>
<dbReference type="InterPro" id="IPR006166">
    <property type="entry name" value="ERCC4_domain"/>
</dbReference>
<dbReference type="Gene3D" id="1.10.150.20">
    <property type="entry name" value="5' to 3' exonuclease, C-terminal subdomain"/>
    <property type="match status" value="1"/>
</dbReference>
<dbReference type="InterPro" id="IPR010994">
    <property type="entry name" value="RuvA_2-like"/>
</dbReference>
<keyword evidence="4 12" id="KW-0255">Endonuclease</keyword>
<keyword evidence="9" id="KW-0539">Nucleus</keyword>
<dbReference type="InterPro" id="IPR011335">
    <property type="entry name" value="Restrct_endonuc-II-like"/>
</dbReference>
<keyword evidence="13" id="KW-1185">Reference proteome</keyword>
<dbReference type="GO" id="GO:0003684">
    <property type="term" value="F:damaged DNA binding"/>
    <property type="evidence" value="ECO:0007669"/>
    <property type="project" value="TreeGrafter"/>
</dbReference>
<dbReference type="Gene3D" id="3.40.50.10130">
    <property type="match status" value="1"/>
</dbReference>
<dbReference type="InterPro" id="IPR047520">
    <property type="entry name" value="XPF_nuclease"/>
</dbReference>
<dbReference type="GO" id="GO:0000712">
    <property type="term" value="P:resolution of meiotic recombination intermediates"/>
    <property type="evidence" value="ECO:0007669"/>
    <property type="project" value="TreeGrafter"/>
</dbReference>
<evidence type="ECO:0000256" key="10">
    <source>
        <dbReference type="ARBA" id="ARBA00072370"/>
    </source>
</evidence>
<feature type="domain" description="ERCC4" evidence="11">
    <location>
        <begin position="607"/>
        <end position="687"/>
    </location>
</feature>
<dbReference type="CDD" id="cd20078">
    <property type="entry name" value="XPF_nuclease_XPF_euk"/>
    <property type="match status" value="1"/>
</dbReference>
<comment type="caution">
    <text evidence="12">The sequence shown here is derived from an EMBL/GenBank/DDBJ whole genome shotgun (WGS) entry which is preliminary data.</text>
</comment>
<proteinExistence type="inferred from homology"/>
<evidence type="ECO:0000256" key="6">
    <source>
        <dbReference type="ARBA" id="ARBA00022801"/>
    </source>
</evidence>
<evidence type="ECO:0000313" key="13">
    <source>
        <dbReference type="Proteomes" id="UP001165289"/>
    </source>
</evidence>